<dbReference type="EMBL" id="KV442019">
    <property type="protein sequence ID" value="OAQ33988.1"/>
    <property type="molecule type" value="Genomic_DNA"/>
</dbReference>
<feature type="compositionally biased region" description="Low complexity" evidence="1">
    <location>
        <begin position="46"/>
        <end position="56"/>
    </location>
</feature>
<keyword evidence="2" id="KW-0732">Signal</keyword>
<evidence type="ECO:0000313" key="3">
    <source>
        <dbReference type="EMBL" id="OAQ33988.1"/>
    </source>
</evidence>
<protein>
    <recommendedName>
        <fullName evidence="5">Secreted protein</fullName>
    </recommendedName>
</protein>
<accession>A0A197K9X6</accession>
<name>A0A197K9X6_9FUNG</name>
<reference evidence="3 4" key="1">
    <citation type="submission" date="2016-05" db="EMBL/GenBank/DDBJ databases">
        <title>Genome sequencing reveals origins of a unique bacterial endosymbiosis in the earliest lineages of terrestrial Fungi.</title>
        <authorList>
            <consortium name="DOE Joint Genome Institute"/>
            <person name="Uehling J."/>
            <person name="Gryganskyi A."/>
            <person name="Hameed K."/>
            <person name="Tschaplinski T."/>
            <person name="Misztal P."/>
            <person name="Wu S."/>
            <person name="Desiro A."/>
            <person name="Vande Pol N."/>
            <person name="Du Z.-Y."/>
            <person name="Zienkiewicz A."/>
            <person name="Zienkiewicz K."/>
            <person name="Morin E."/>
            <person name="Tisserant E."/>
            <person name="Splivallo R."/>
            <person name="Hainaut M."/>
            <person name="Henrissat B."/>
            <person name="Ohm R."/>
            <person name="Kuo A."/>
            <person name="Yan J."/>
            <person name="Lipzen A."/>
            <person name="Nolan M."/>
            <person name="Labutti K."/>
            <person name="Barry K."/>
            <person name="Goldstein A."/>
            <person name="Labbe J."/>
            <person name="Schadt C."/>
            <person name="Tuskan G."/>
            <person name="Grigoriev I."/>
            <person name="Martin F."/>
            <person name="Vilgalys R."/>
            <person name="Bonito G."/>
        </authorList>
    </citation>
    <scope>NUCLEOTIDE SEQUENCE [LARGE SCALE GENOMIC DNA]</scope>
    <source>
        <strain evidence="3 4">AG-77</strain>
    </source>
</reference>
<sequence length="64" mass="7525">MLMLRFLILIFLPTLSFLFYHSSSSFDCVRFPRRTRRNKNHDLPNSSQQTTVVPSSTYPPPFFA</sequence>
<evidence type="ECO:0000256" key="2">
    <source>
        <dbReference type="SAM" id="SignalP"/>
    </source>
</evidence>
<dbReference type="AlphaFoldDB" id="A0A197K9X6"/>
<feature type="signal peptide" evidence="2">
    <location>
        <begin position="1"/>
        <end position="18"/>
    </location>
</feature>
<dbReference type="Proteomes" id="UP000078512">
    <property type="component" value="Unassembled WGS sequence"/>
</dbReference>
<keyword evidence="4" id="KW-1185">Reference proteome</keyword>
<evidence type="ECO:0008006" key="5">
    <source>
        <dbReference type="Google" id="ProtNLM"/>
    </source>
</evidence>
<evidence type="ECO:0000313" key="4">
    <source>
        <dbReference type="Proteomes" id="UP000078512"/>
    </source>
</evidence>
<gene>
    <name evidence="3" type="ORF">K457DRAFT_134313</name>
</gene>
<evidence type="ECO:0000256" key="1">
    <source>
        <dbReference type="SAM" id="MobiDB-lite"/>
    </source>
</evidence>
<feature type="region of interest" description="Disordered" evidence="1">
    <location>
        <begin position="36"/>
        <end position="64"/>
    </location>
</feature>
<organism evidence="3 4">
    <name type="scientific">Linnemannia elongata AG-77</name>
    <dbReference type="NCBI Taxonomy" id="1314771"/>
    <lineage>
        <taxon>Eukaryota</taxon>
        <taxon>Fungi</taxon>
        <taxon>Fungi incertae sedis</taxon>
        <taxon>Mucoromycota</taxon>
        <taxon>Mortierellomycotina</taxon>
        <taxon>Mortierellomycetes</taxon>
        <taxon>Mortierellales</taxon>
        <taxon>Mortierellaceae</taxon>
        <taxon>Linnemannia</taxon>
    </lineage>
</organism>
<feature type="chain" id="PRO_5008276702" description="Secreted protein" evidence="2">
    <location>
        <begin position="19"/>
        <end position="64"/>
    </location>
</feature>
<proteinExistence type="predicted"/>